<name>A0ABP1S510_9HEXA</name>
<evidence type="ECO:0000256" key="5">
    <source>
        <dbReference type="SAM" id="SignalP"/>
    </source>
</evidence>
<evidence type="ECO:0000256" key="4">
    <source>
        <dbReference type="RuleBase" id="RU004262"/>
    </source>
</evidence>
<evidence type="ECO:0000313" key="7">
    <source>
        <dbReference type="EMBL" id="CAL8143760.1"/>
    </source>
</evidence>
<gene>
    <name evidence="7" type="ORF">ODALV1_LOCUS29874</name>
</gene>
<dbReference type="SUPFAM" id="SSF53474">
    <property type="entry name" value="alpha/beta-Hydrolases"/>
    <property type="match status" value="1"/>
</dbReference>
<proteinExistence type="inferred from homology"/>
<dbReference type="InterPro" id="IPR029058">
    <property type="entry name" value="AB_hydrolase_fold"/>
</dbReference>
<feature type="signal peptide" evidence="5">
    <location>
        <begin position="1"/>
        <end position="21"/>
    </location>
</feature>
<dbReference type="InterPro" id="IPR000734">
    <property type="entry name" value="TAG_lipase"/>
</dbReference>
<keyword evidence="8" id="KW-1185">Reference proteome</keyword>
<comment type="subcellular location">
    <subcellularLocation>
        <location evidence="1">Secreted</location>
    </subcellularLocation>
</comment>
<dbReference type="Gene3D" id="3.40.50.1820">
    <property type="entry name" value="alpha/beta hydrolase"/>
    <property type="match status" value="1"/>
</dbReference>
<evidence type="ECO:0000256" key="1">
    <source>
        <dbReference type="ARBA" id="ARBA00004613"/>
    </source>
</evidence>
<feature type="chain" id="PRO_5046767921" description="Lipase domain-containing protein" evidence="5">
    <location>
        <begin position="22"/>
        <end position="401"/>
    </location>
</feature>
<dbReference type="Pfam" id="PF00151">
    <property type="entry name" value="Lipase"/>
    <property type="match status" value="1"/>
</dbReference>
<sequence length="401" mass="45223">MMKLFNLTLFVWFVIINQANSSSDDDQLKRRSNADLAFGRNPAEDWHFSKSRCGRSEPAPSAKFYLYSNASDPTESKVIQYGDIPSINGLSYNKDGPWKVLVDGFLQHKDSFFPRYVKDAYMKRMTTHTSPKHQYNVLVVEWGNKNCSSIVTRVSELLSYNVYADCTTNVALQVARMLVFLQENHVINSTADVHIIGFSLGAHVAGQAGRNVTDLTGEKIGRITGLDPAGPKSPWWDVFTKHHLDLGPIDADFVDIIHTSDLLGSERRMGHVDFYVNGGINQPNCVPEPADHVINDFLQICSHNFAVDVFSASILDNSMKGCACGTRSYWNYLKYLVGWCTCHDQAVIGEFINPKFSAGEYFLNTPYEEINWRKYMKSLNESEMKKSDSRVLAILEVLCLV</sequence>
<comment type="caution">
    <text evidence="7">The sequence shown here is derived from an EMBL/GenBank/DDBJ whole genome shotgun (WGS) entry which is preliminary data.</text>
</comment>
<dbReference type="InterPro" id="IPR013818">
    <property type="entry name" value="Lipase"/>
</dbReference>
<dbReference type="PRINTS" id="PR00825">
    <property type="entry name" value="DOLALLERGEN"/>
</dbReference>
<evidence type="ECO:0000256" key="3">
    <source>
        <dbReference type="ARBA" id="ARBA00022525"/>
    </source>
</evidence>
<dbReference type="Proteomes" id="UP001642540">
    <property type="component" value="Unassembled WGS sequence"/>
</dbReference>
<reference evidence="7 8" key="1">
    <citation type="submission" date="2024-08" db="EMBL/GenBank/DDBJ databases">
        <authorList>
            <person name="Cucini C."/>
            <person name="Frati F."/>
        </authorList>
    </citation>
    <scope>NUCLEOTIDE SEQUENCE [LARGE SCALE GENOMIC DNA]</scope>
</reference>
<accession>A0ABP1S510</accession>
<evidence type="ECO:0000259" key="6">
    <source>
        <dbReference type="Pfam" id="PF00151"/>
    </source>
</evidence>
<keyword evidence="5" id="KW-0732">Signal</keyword>
<protein>
    <recommendedName>
        <fullName evidence="6">Lipase domain-containing protein</fullName>
    </recommendedName>
</protein>
<dbReference type="PANTHER" id="PTHR11610:SF173">
    <property type="entry name" value="LIPASE DOMAIN-CONTAINING PROTEIN-RELATED"/>
    <property type="match status" value="1"/>
</dbReference>
<evidence type="ECO:0000256" key="2">
    <source>
        <dbReference type="ARBA" id="ARBA00010701"/>
    </source>
</evidence>
<dbReference type="EMBL" id="CAXLJM020000160">
    <property type="protein sequence ID" value="CAL8143760.1"/>
    <property type="molecule type" value="Genomic_DNA"/>
</dbReference>
<dbReference type="PANTHER" id="PTHR11610">
    <property type="entry name" value="LIPASE"/>
    <property type="match status" value="1"/>
</dbReference>
<keyword evidence="3" id="KW-0964">Secreted</keyword>
<feature type="domain" description="Lipase" evidence="6">
    <location>
        <begin position="57"/>
        <end position="352"/>
    </location>
</feature>
<dbReference type="InterPro" id="IPR002334">
    <property type="entry name" value="Allerg_PlipaseA1"/>
</dbReference>
<evidence type="ECO:0000313" key="8">
    <source>
        <dbReference type="Proteomes" id="UP001642540"/>
    </source>
</evidence>
<comment type="similarity">
    <text evidence="2 4">Belongs to the AB hydrolase superfamily. Lipase family.</text>
</comment>
<organism evidence="7 8">
    <name type="scientific">Orchesella dallaii</name>
    <dbReference type="NCBI Taxonomy" id="48710"/>
    <lineage>
        <taxon>Eukaryota</taxon>
        <taxon>Metazoa</taxon>
        <taxon>Ecdysozoa</taxon>
        <taxon>Arthropoda</taxon>
        <taxon>Hexapoda</taxon>
        <taxon>Collembola</taxon>
        <taxon>Entomobryomorpha</taxon>
        <taxon>Entomobryoidea</taxon>
        <taxon>Orchesellidae</taxon>
        <taxon>Orchesellinae</taxon>
        <taxon>Orchesella</taxon>
    </lineage>
</organism>